<dbReference type="AlphaFoldDB" id="A0A699VB81"/>
<organism evidence="3">
    <name type="scientific">Tanacetum cinerariifolium</name>
    <name type="common">Dalmatian daisy</name>
    <name type="synonym">Chrysanthemum cinerariifolium</name>
    <dbReference type="NCBI Taxonomy" id="118510"/>
    <lineage>
        <taxon>Eukaryota</taxon>
        <taxon>Viridiplantae</taxon>
        <taxon>Streptophyta</taxon>
        <taxon>Embryophyta</taxon>
        <taxon>Tracheophyta</taxon>
        <taxon>Spermatophyta</taxon>
        <taxon>Magnoliopsida</taxon>
        <taxon>eudicotyledons</taxon>
        <taxon>Gunneridae</taxon>
        <taxon>Pentapetalae</taxon>
        <taxon>asterids</taxon>
        <taxon>campanulids</taxon>
        <taxon>Asterales</taxon>
        <taxon>Asteraceae</taxon>
        <taxon>Asteroideae</taxon>
        <taxon>Anthemideae</taxon>
        <taxon>Anthemidinae</taxon>
        <taxon>Tanacetum</taxon>
    </lineage>
</organism>
<protein>
    <submittedName>
        <fullName evidence="3">Uncharacterized protein</fullName>
    </submittedName>
</protein>
<evidence type="ECO:0000313" key="2">
    <source>
        <dbReference type="EMBL" id="GFD32700.1"/>
    </source>
</evidence>
<reference evidence="3" key="1">
    <citation type="journal article" date="2019" name="Sci. Rep.">
        <title>Draft genome of Tanacetum cinerariifolium, the natural source of mosquito coil.</title>
        <authorList>
            <person name="Yamashiro T."/>
            <person name="Shiraishi A."/>
            <person name="Satake H."/>
            <person name="Nakayama K."/>
        </authorList>
    </citation>
    <scope>NUCLEOTIDE SEQUENCE</scope>
</reference>
<feature type="non-terminal residue" evidence="3">
    <location>
        <position position="1"/>
    </location>
</feature>
<dbReference type="EMBL" id="BKCJ011427230">
    <property type="protein sequence ID" value="GFD32700.1"/>
    <property type="molecule type" value="Genomic_DNA"/>
</dbReference>
<gene>
    <name evidence="2" type="ORF">Tci_904669</name>
    <name evidence="3" type="ORF">Tci_904671</name>
</gene>
<proteinExistence type="predicted"/>
<comment type="caution">
    <text evidence="3">The sequence shown here is derived from an EMBL/GenBank/DDBJ whole genome shotgun (WGS) entry which is preliminary data.</text>
</comment>
<accession>A0A699VB81</accession>
<evidence type="ECO:0000313" key="3">
    <source>
        <dbReference type="EMBL" id="GFD32702.1"/>
    </source>
</evidence>
<evidence type="ECO:0000256" key="1">
    <source>
        <dbReference type="SAM" id="MobiDB-lite"/>
    </source>
</evidence>
<sequence>EIAPMTMGEVNTRVTELAELHEHDTHKLYAQLEDAQDSRTRISQQVAVDSQRQAQMAETLRVMGDIRREIGDMQAELLAPREQPRRAKQPEGDARVPNHQDAPRDADSYI</sequence>
<dbReference type="EMBL" id="BKCJ011427239">
    <property type="protein sequence ID" value="GFD32702.1"/>
    <property type="molecule type" value="Genomic_DNA"/>
</dbReference>
<name>A0A699VB81_TANCI</name>
<feature type="region of interest" description="Disordered" evidence="1">
    <location>
        <begin position="76"/>
        <end position="110"/>
    </location>
</feature>
<feature type="compositionally biased region" description="Basic and acidic residues" evidence="1">
    <location>
        <begin position="82"/>
        <end position="110"/>
    </location>
</feature>